<name>L8X5N8_THACA</name>
<sequence length="104" mass="11807">MLEDRGTADKAYPLLLLPDQARDVRNIQCRSRRAHRSLLGTTCKVGIARWLLQHYAYIYSWPNSPSLWQCAVSIPIERLHVRGLFGRVGDDSTNALDICNTRPG</sequence>
<dbReference type="AlphaFoldDB" id="L8X5N8"/>
<evidence type="ECO:0000313" key="2">
    <source>
        <dbReference type="Proteomes" id="UP000011668"/>
    </source>
</evidence>
<protein>
    <submittedName>
        <fullName evidence="1">Uncharacterized protein</fullName>
    </submittedName>
</protein>
<proteinExistence type="predicted"/>
<accession>L8X5N8</accession>
<keyword evidence="2" id="KW-1185">Reference proteome</keyword>
<dbReference type="HOGENOM" id="CLU_2251861_0_0_1"/>
<evidence type="ECO:0000313" key="1">
    <source>
        <dbReference type="EMBL" id="ELU44328.1"/>
    </source>
</evidence>
<organism evidence="1 2">
    <name type="scientific">Thanatephorus cucumeris (strain AG1-IA)</name>
    <name type="common">Rice sheath blight fungus</name>
    <name type="synonym">Rhizoctonia solani</name>
    <dbReference type="NCBI Taxonomy" id="983506"/>
    <lineage>
        <taxon>Eukaryota</taxon>
        <taxon>Fungi</taxon>
        <taxon>Dikarya</taxon>
        <taxon>Basidiomycota</taxon>
        <taxon>Agaricomycotina</taxon>
        <taxon>Agaricomycetes</taxon>
        <taxon>Cantharellales</taxon>
        <taxon>Ceratobasidiaceae</taxon>
        <taxon>Rhizoctonia</taxon>
        <taxon>Rhizoctonia solani AG-1</taxon>
    </lineage>
</organism>
<reference evidence="1 2" key="1">
    <citation type="journal article" date="2013" name="Nat. Commun.">
        <title>The evolution and pathogenic mechanisms of the rice sheath blight pathogen.</title>
        <authorList>
            <person name="Zheng A."/>
            <person name="Lin R."/>
            <person name="Xu L."/>
            <person name="Qin P."/>
            <person name="Tang C."/>
            <person name="Ai P."/>
            <person name="Zhang D."/>
            <person name="Liu Y."/>
            <person name="Sun Z."/>
            <person name="Feng H."/>
            <person name="Wang Y."/>
            <person name="Chen Y."/>
            <person name="Liang X."/>
            <person name="Fu R."/>
            <person name="Li Q."/>
            <person name="Zhang J."/>
            <person name="Yu X."/>
            <person name="Xie Z."/>
            <person name="Ding L."/>
            <person name="Guan P."/>
            <person name="Tang J."/>
            <person name="Liang Y."/>
            <person name="Wang S."/>
            <person name="Deng Q."/>
            <person name="Li S."/>
            <person name="Zhu J."/>
            <person name="Wang L."/>
            <person name="Liu H."/>
            <person name="Li P."/>
        </authorList>
    </citation>
    <scope>NUCLEOTIDE SEQUENCE [LARGE SCALE GENOMIC DNA]</scope>
    <source>
        <strain evidence="2">AG-1 IA</strain>
    </source>
</reference>
<comment type="caution">
    <text evidence="1">The sequence shown here is derived from an EMBL/GenBank/DDBJ whole genome shotgun (WGS) entry which is preliminary data.</text>
</comment>
<dbReference type="EMBL" id="AFRT01000353">
    <property type="protein sequence ID" value="ELU44328.1"/>
    <property type="molecule type" value="Genomic_DNA"/>
</dbReference>
<gene>
    <name evidence="1" type="ORF">AG1IA_01646</name>
</gene>
<dbReference type="Proteomes" id="UP000011668">
    <property type="component" value="Unassembled WGS sequence"/>
</dbReference>